<name>A0A3M7R2Q1_BRAPC</name>
<dbReference type="Proteomes" id="UP000276133">
    <property type="component" value="Unassembled WGS sequence"/>
</dbReference>
<comment type="caution">
    <text evidence="1">The sequence shown here is derived from an EMBL/GenBank/DDBJ whole genome shotgun (WGS) entry which is preliminary data.</text>
</comment>
<accession>A0A3M7R2Q1</accession>
<organism evidence="1 2">
    <name type="scientific">Brachionus plicatilis</name>
    <name type="common">Marine rotifer</name>
    <name type="synonym">Brachionus muelleri</name>
    <dbReference type="NCBI Taxonomy" id="10195"/>
    <lineage>
        <taxon>Eukaryota</taxon>
        <taxon>Metazoa</taxon>
        <taxon>Spiralia</taxon>
        <taxon>Gnathifera</taxon>
        <taxon>Rotifera</taxon>
        <taxon>Eurotatoria</taxon>
        <taxon>Monogononta</taxon>
        <taxon>Pseudotrocha</taxon>
        <taxon>Ploima</taxon>
        <taxon>Brachionidae</taxon>
        <taxon>Brachionus</taxon>
    </lineage>
</organism>
<dbReference type="OrthoDB" id="10067596at2759"/>
<keyword evidence="2" id="KW-1185">Reference proteome</keyword>
<gene>
    <name evidence="1" type="ORF">BpHYR1_042139</name>
</gene>
<reference evidence="1 2" key="1">
    <citation type="journal article" date="2018" name="Sci. Rep.">
        <title>Genomic signatures of local adaptation to the degree of environmental predictability in rotifers.</title>
        <authorList>
            <person name="Franch-Gras L."/>
            <person name="Hahn C."/>
            <person name="Garcia-Roger E.M."/>
            <person name="Carmona M.J."/>
            <person name="Serra M."/>
            <person name="Gomez A."/>
        </authorList>
    </citation>
    <scope>NUCLEOTIDE SEQUENCE [LARGE SCALE GENOMIC DNA]</scope>
    <source>
        <strain evidence="1">HYR1</strain>
    </source>
</reference>
<dbReference type="AlphaFoldDB" id="A0A3M7R2Q1"/>
<protein>
    <submittedName>
        <fullName evidence="1">Uncharacterized protein</fullName>
    </submittedName>
</protein>
<evidence type="ECO:0000313" key="1">
    <source>
        <dbReference type="EMBL" id="RNA17749.1"/>
    </source>
</evidence>
<dbReference type="EMBL" id="REGN01004385">
    <property type="protein sequence ID" value="RNA17749.1"/>
    <property type="molecule type" value="Genomic_DNA"/>
</dbReference>
<sequence length="125" mass="14695">MLFLNVPLQVVGFIFVKTCENMFPPNSWNVYDRVLRDLPRTNNNIESWHKNFETDAKKHPSVNSLVNKFQQEQNLTDMYLDQLNSGDVYTRRDAAIAKDEKIKFLCKNYKTTQLKNYLDGLIANF</sequence>
<evidence type="ECO:0000313" key="2">
    <source>
        <dbReference type="Proteomes" id="UP000276133"/>
    </source>
</evidence>
<proteinExistence type="predicted"/>